<evidence type="ECO:0000259" key="4">
    <source>
        <dbReference type="SMART" id="SM00563"/>
    </source>
</evidence>
<accession>A0ABW3MSI2</accession>
<dbReference type="GO" id="GO:0016746">
    <property type="term" value="F:acyltransferase activity"/>
    <property type="evidence" value="ECO:0007669"/>
    <property type="project" value="UniProtKB-KW"/>
</dbReference>
<feature type="domain" description="Phospholipid/glycerol acyltransferase" evidence="4">
    <location>
        <begin position="45"/>
        <end position="163"/>
    </location>
</feature>
<feature type="region of interest" description="Disordered" evidence="3">
    <location>
        <begin position="230"/>
        <end position="268"/>
    </location>
</feature>
<feature type="compositionally biased region" description="Basic residues" evidence="3">
    <location>
        <begin position="251"/>
        <end position="260"/>
    </location>
</feature>
<organism evidence="5 6">
    <name type="scientific">Terrabacter terrigena</name>
    <dbReference type="NCBI Taxonomy" id="574718"/>
    <lineage>
        <taxon>Bacteria</taxon>
        <taxon>Bacillati</taxon>
        <taxon>Actinomycetota</taxon>
        <taxon>Actinomycetes</taxon>
        <taxon>Micrococcales</taxon>
        <taxon>Intrasporangiaceae</taxon>
        <taxon>Terrabacter</taxon>
    </lineage>
</organism>
<keyword evidence="6" id="KW-1185">Reference proteome</keyword>
<dbReference type="SMART" id="SM00563">
    <property type="entry name" value="PlsC"/>
    <property type="match status" value="1"/>
</dbReference>
<sequence length="268" mass="29984">MTAGARKRRLPWAYRLVALLLRPLLMGLTKRDWRGLENLPAEGGFVVSPNHISYADPLVFAHFMYDSGREAYFLGKDSLFTIPVVGWLLKQSGQIPVYRNSVAAAGAYRAAVEGVRSGKPLGIFPEGTITRDPDLWPMRGKTGAARVALETRCPLIPVAQWGAQEILSPYGHRPSLFPRKTMHMYAGPPVDLSDLYDRPIDTKVLREATDRLMDRITGLLEEIREEKRPVERFDPRTHGVPDIGDPMKHHEIGRHKKHGGRHGDGAPS</sequence>
<evidence type="ECO:0000313" key="6">
    <source>
        <dbReference type="Proteomes" id="UP001597046"/>
    </source>
</evidence>
<dbReference type="SUPFAM" id="SSF69593">
    <property type="entry name" value="Glycerol-3-phosphate (1)-acyltransferase"/>
    <property type="match status" value="1"/>
</dbReference>
<dbReference type="PANTHER" id="PTHR10434:SF55">
    <property type="entry name" value="POSSIBLE ACYLTRANSFERASE"/>
    <property type="match status" value="1"/>
</dbReference>
<evidence type="ECO:0000256" key="1">
    <source>
        <dbReference type="ARBA" id="ARBA00022679"/>
    </source>
</evidence>
<dbReference type="PANTHER" id="PTHR10434">
    <property type="entry name" value="1-ACYL-SN-GLYCEROL-3-PHOSPHATE ACYLTRANSFERASE"/>
    <property type="match status" value="1"/>
</dbReference>
<gene>
    <name evidence="5" type="ORF">ACFQ2V_01145</name>
</gene>
<reference evidence="6" key="1">
    <citation type="journal article" date="2019" name="Int. J. Syst. Evol. Microbiol.">
        <title>The Global Catalogue of Microorganisms (GCM) 10K type strain sequencing project: providing services to taxonomists for standard genome sequencing and annotation.</title>
        <authorList>
            <consortium name="The Broad Institute Genomics Platform"/>
            <consortium name="The Broad Institute Genome Sequencing Center for Infectious Disease"/>
            <person name="Wu L."/>
            <person name="Ma J."/>
        </authorList>
    </citation>
    <scope>NUCLEOTIDE SEQUENCE [LARGE SCALE GENOMIC DNA]</scope>
    <source>
        <strain evidence="6">CCUG 57508</strain>
    </source>
</reference>
<keyword evidence="2 5" id="KW-0012">Acyltransferase</keyword>
<keyword evidence="1" id="KW-0808">Transferase</keyword>
<protein>
    <submittedName>
        <fullName evidence="5">Lysophospholipid acyltransferase family protein</fullName>
    </submittedName>
</protein>
<evidence type="ECO:0000256" key="2">
    <source>
        <dbReference type="ARBA" id="ARBA00023315"/>
    </source>
</evidence>
<feature type="compositionally biased region" description="Basic and acidic residues" evidence="3">
    <location>
        <begin position="230"/>
        <end position="250"/>
    </location>
</feature>
<evidence type="ECO:0000313" key="5">
    <source>
        <dbReference type="EMBL" id="MFD1052897.1"/>
    </source>
</evidence>
<dbReference type="CDD" id="cd07989">
    <property type="entry name" value="LPLAT_AGPAT-like"/>
    <property type="match status" value="1"/>
</dbReference>
<proteinExistence type="predicted"/>
<dbReference type="RefSeq" id="WP_386050073.1">
    <property type="nucleotide sequence ID" value="NZ_JBHTKH010000001.1"/>
</dbReference>
<comment type="caution">
    <text evidence="5">The sequence shown here is derived from an EMBL/GenBank/DDBJ whole genome shotgun (WGS) entry which is preliminary data.</text>
</comment>
<dbReference type="Proteomes" id="UP001597046">
    <property type="component" value="Unassembled WGS sequence"/>
</dbReference>
<dbReference type="Pfam" id="PF01553">
    <property type="entry name" value="Acyltransferase"/>
    <property type="match status" value="1"/>
</dbReference>
<dbReference type="InterPro" id="IPR002123">
    <property type="entry name" value="Plipid/glycerol_acylTrfase"/>
</dbReference>
<dbReference type="EMBL" id="JBHTKH010000001">
    <property type="protein sequence ID" value="MFD1052897.1"/>
    <property type="molecule type" value="Genomic_DNA"/>
</dbReference>
<evidence type="ECO:0000256" key="3">
    <source>
        <dbReference type="SAM" id="MobiDB-lite"/>
    </source>
</evidence>
<name>A0ABW3MSI2_9MICO</name>